<proteinExistence type="predicted"/>
<dbReference type="PATRIC" id="fig|1603606.3.peg.506"/>
<dbReference type="RefSeq" id="WP_053549483.1">
    <property type="nucleotide sequence ID" value="NZ_CP010802.1"/>
</dbReference>
<accession>A0A0M3QEX8</accession>
<keyword evidence="2" id="KW-1185">Reference proteome</keyword>
<sequence length="168" mass="19031">MEIVIKGTHGQVATFFKELCSGGNSSEILIRLAEAGILSTLEERDDDAIYQVFEGVGWETFQLAHLLFLHGKDDAKGRFLTLEQLEAIPLGNSNALLERSISARVGGAKKVCKRLGLKDFILDIKMMPKGEKRYYLSSDAISTFEQFLADVNEDYKEWLEEMKYQYPK</sequence>
<evidence type="ECO:0000313" key="2">
    <source>
        <dbReference type="Proteomes" id="UP000057158"/>
    </source>
</evidence>
<name>A0A0M3QEX8_9BACT</name>
<reference evidence="1 2" key="1">
    <citation type="submission" date="2015-07" db="EMBL/GenBank/DDBJ databases">
        <title>Isolation and Genomic Characterization of a Novel Halophilic Metal-Reducing Deltaproteobacterium from the Deep Subsurface.</title>
        <authorList>
            <person name="Badalamenti J.P."/>
            <person name="Summers Z.M."/>
            <person name="Gralnick J.A."/>
            <person name="Bond D.R."/>
        </authorList>
    </citation>
    <scope>NUCLEOTIDE SEQUENCE [LARGE SCALE GENOMIC DNA]</scope>
    <source>
        <strain evidence="1 2">WTL</strain>
    </source>
</reference>
<organism evidence="1 2">
    <name type="scientific">Desulfuromonas soudanensis</name>
    <dbReference type="NCBI Taxonomy" id="1603606"/>
    <lineage>
        <taxon>Bacteria</taxon>
        <taxon>Pseudomonadati</taxon>
        <taxon>Thermodesulfobacteriota</taxon>
        <taxon>Desulfuromonadia</taxon>
        <taxon>Desulfuromonadales</taxon>
        <taxon>Desulfuromonadaceae</taxon>
        <taxon>Desulfuromonas</taxon>
    </lineage>
</organism>
<evidence type="ECO:0000313" key="1">
    <source>
        <dbReference type="EMBL" id="ALC15259.1"/>
    </source>
</evidence>
<dbReference type="EMBL" id="CP010802">
    <property type="protein sequence ID" value="ALC15259.1"/>
    <property type="molecule type" value="Genomic_DNA"/>
</dbReference>
<dbReference type="KEGG" id="des:DSOUD_0467"/>
<dbReference type="AlphaFoldDB" id="A0A0M3QEX8"/>
<dbReference type="Proteomes" id="UP000057158">
    <property type="component" value="Chromosome"/>
</dbReference>
<protein>
    <submittedName>
        <fullName evidence="1">Uncharacterized protein</fullName>
    </submittedName>
</protein>
<gene>
    <name evidence="1" type="ORF">DSOUD_0467</name>
</gene>